<reference evidence="8 9" key="1">
    <citation type="submission" date="2014-07" db="EMBL/GenBank/DDBJ databases">
        <title>Genome Sequencing of Dermacoccus nishinomiyaensis.</title>
        <authorList>
            <person name="Hong K.W."/>
            <person name="Chan K.G."/>
        </authorList>
    </citation>
    <scope>NUCLEOTIDE SEQUENCE [LARGE SCALE GENOMIC DNA]</scope>
    <source>
        <strain evidence="8 9">M25</strain>
    </source>
</reference>
<dbReference type="PANTHER" id="PTHR22773">
    <property type="entry name" value="NADH DEHYDROGENASE"/>
    <property type="match status" value="1"/>
</dbReference>
<feature type="transmembrane region" description="Helical" evidence="6">
    <location>
        <begin position="277"/>
        <end position="296"/>
    </location>
</feature>
<feature type="transmembrane region" description="Helical" evidence="6">
    <location>
        <begin position="164"/>
        <end position="186"/>
    </location>
</feature>
<keyword evidence="4 6" id="KW-0472">Membrane</keyword>
<evidence type="ECO:0000256" key="6">
    <source>
        <dbReference type="SAM" id="Phobius"/>
    </source>
</evidence>
<gene>
    <name evidence="8" type="ORF">HX89_03515</name>
</gene>
<dbReference type="RefSeq" id="WP_038567016.1">
    <property type="nucleotide sequence ID" value="NZ_CP008889.1"/>
</dbReference>
<dbReference type="EMBL" id="CP008889">
    <property type="protein sequence ID" value="AIF40172.1"/>
    <property type="molecule type" value="Genomic_DNA"/>
</dbReference>
<evidence type="ECO:0000256" key="3">
    <source>
        <dbReference type="ARBA" id="ARBA00022989"/>
    </source>
</evidence>
<keyword evidence="9" id="KW-1185">Reference proteome</keyword>
<evidence type="ECO:0000256" key="1">
    <source>
        <dbReference type="ARBA" id="ARBA00004127"/>
    </source>
</evidence>
<comment type="subcellular location">
    <subcellularLocation>
        <location evidence="1">Endomembrane system</location>
        <topology evidence="1">Multi-pass membrane protein</topology>
    </subcellularLocation>
    <subcellularLocation>
        <location evidence="5">Membrane</location>
        <topology evidence="5">Multi-pass membrane protein</topology>
    </subcellularLocation>
</comment>
<proteinExistence type="predicted"/>
<feature type="transmembrane region" description="Helical" evidence="6">
    <location>
        <begin position="135"/>
        <end position="152"/>
    </location>
</feature>
<dbReference type="OrthoDB" id="9811718at2"/>
<dbReference type="Proteomes" id="UP000027986">
    <property type="component" value="Chromosome"/>
</dbReference>
<dbReference type="KEGG" id="dni:HX89_03515"/>
<dbReference type="HOGENOM" id="CLU_007100_1_1_11"/>
<dbReference type="AlphaFoldDB" id="A0A075JFW2"/>
<sequence>MKISVDALALAPAAVPMVAALLVLLVDVVFHAKARLPWIIAALGLIGALGALVVAGRRGHVATLCSGGECWWRLDAPGTGLAGLALVSALVVVVLAAFEPVRPTSPQRAAVRAMLVLSATAGCVGVVAARDLASWLVLLELATLPSIALVALRGGRAAAHGALTLLVTALASFAVLALGCALWFAATGTIAMSGDAVITAFADPARKPLAVVAMMLVLAGVGFKLSLAPFHAWTPEAFAGSGTWVAAFLATTSKVGALGAMLVVVSAASALGSPAQTALGIIAALSMTLGNVMALRQVDLLRLMAWSTVAQAGWVLLPLTSVSAGSTHAAAQYLALYTLGTAAVFVVLAAFERPGRAVQIDALRGMFRSHPLSAATMALGLLALAGLPPSIVGVVAKVVAMKPVAVDHSWWLLGFAVLNTLLGVAVYLRWIVAMFVPIGDATGGASDAPAADSVEGAGATVVGTSAGAAASPLVVATRGHRVVIALMALALVATSVLPSLLLRFF</sequence>
<feature type="transmembrane region" description="Helical" evidence="6">
    <location>
        <begin position="76"/>
        <end position="98"/>
    </location>
</feature>
<feature type="transmembrane region" description="Helical" evidence="6">
    <location>
        <begin position="38"/>
        <end position="56"/>
    </location>
</feature>
<evidence type="ECO:0000256" key="4">
    <source>
        <dbReference type="ARBA" id="ARBA00023136"/>
    </source>
</evidence>
<evidence type="ECO:0000313" key="8">
    <source>
        <dbReference type="EMBL" id="AIF40172.1"/>
    </source>
</evidence>
<organism evidence="8 9">
    <name type="scientific">Dermacoccus nishinomiyaensis</name>
    <dbReference type="NCBI Taxonomy" id="1274"/>
    <lineage>
        <taxon>Bacteria</taxon>
        <taxon>Bacillati</taxon>
        <taxon>Actinomycetota</taxon>
        <taxon>Actinomycetes</taxon>
        <taxon>Micrococcales</taxon>
        <taxon>Dermacoccaceae</taxon>
        <taxon>Dermacoccus</taxon>
    </lineage>
</organism>
<feature type="transmembrane region" description="Helical" evidence="6">
    <location>
        <begin position="372"/>
        <end position="396"/>
    </location>
</feature>
<dbReference type="InterPro" id="IPR001750">
    <property type="entry name" value="ND/Mrp_TM"/>
</dbReference>
<evidence type="ECO:0000256" key="5">
    <source>
        <dbReference type="RuleBase" id="RU000320"/>
    </source>
</evidence>
<protein>
    <recommendedName>
        <fullName evidence="7">NADH:quinone oxidoreductase/Mrp antiporter transmembrane domain-containing protein</fullName>
    </recommendedName>
</protein>
<feature type="transmembrane region" description="Helical" evidence="6">
    <location>
        <begin position="209"/>
        <end position="232"/>
    </location>
</feature>
<feature type="transmembrane region" description="Helical" evidence="6">
    <location>
        <begin position="244"/>
        <end position="271"/>
    </location>
</feature>
<feature type="transmembrane region" description="Helical" evidence="6">
    <location>
        <begin position="110"/>
        <end position="129"/>
    </location>
</feature>
<feature type="domain" description="NADH:quinone oxidoreductase/Mrp antiporter transmembrane" evidence="7">
    <location>
        <begin position="129"/>
        <end position="422"/>
    </location>
</feature>
<evidence type="ECO:0000259" key="7">
    <source>
        <dbReference type="Pfam" id="PF00361"/>
    </source>
</evidence>
<feature type="transmembrane region" description="Helical" evidence="6">
    <location>
        <begin position="482"/>
        <end position="502"/>
    </location>
</feature>
<keyword evidence="2 5" id="KW-0812">Transmembrane</keyword>
<evidence type="ECO:0000313" key="9">
    <source>
        <dbReference type="Proteomes" id="UP000027986"/>
    </source>
</evidence>
<feature type="transmembrane region" description="Helical" evidence="6">
    <location>
        <begin position="330"/>
        <end position="351"/>
    </location>
</feature>
<dbReference type="GeneID" id="41840282"/>
<accession>A0A075JFW2</accession>
<evidence type="ECO:0000256" key="2">
    <source>
        <dbReference type="ARBA" id="ARBA00022692"/>
    </source>
</evidence>
<dbReference type="GO" id="GO:0016020">
    <property type="term" value="C:membrane"/>
    <property type="evidence" value="ECO:0007669"/>
    <property type="project" value="UniProtKB-SubCell"/>
</dbReference>
<feature type="transmembrane region" description="Helical" evidence="6">
    <location>
        <begin position="6"/>
        <end position="26"/>
    </location>
</feature>
<name>A0A075JFW2_9MICO</name>
<dbReference type="eggNOG" id="COG1007">
    <property type="taxonomic scope" value="Bacteria"/>
</dbReference>
<keyword evidence="3 6" id="KW-1133">Transmembrane helix</keyword>
<feature type="transmembrane region" description="Helical" evidence="6">
    <location>
        <begin position="408"/>
        <end position="428"/>
    </location>
</feature>
<dbReference type="GO" id="GO:0012505">
    <property type="term" value="C:endomembrane system"/>
    <property type="evidence" value="ECO:0007669"/>
    <property type="project" value="UniProtKB-SubCell"/>
</dbReference>
<dbReference type="Pfam" id="PF00361">
    <property type="entry name" value="Proton_antipo_M"/>
    <property type="match status" value="1"/>
</dbReference>